<dbReference type="RefSeq" id="WP_089326743.1">
    <property type="nucleotide sequence ID" value="NZ_FZOR01000013.1"/>
</dbReference>
<dbReference type="InterPro" id="IPR009430">
    <property type="entry name" value="GvpL/GvpF"/>
</dbReference>
<accession>A0A239ITI0</accession>
<dbReference type="PANTHER" id="PTHR36852:SF1">
    <property type="entry name" value="PROTEIN GVPL 2"/>
    <property type="match status" value="1"/>
</dbReference>
<dbReference type="Pfam" id="PF06386">
    <property type="entry name" value="GvpL_GvpF"/>
    <property type="match status" value="1"/>
</dbReference>
<gene>
    <name evidence="4" type="ORF">SAMN05443665_101359</name>
</gene>
<reference evidence="4 5" key="1">
    <citation type="submission" date="2017-06" db="EMBL/GenBank/DDBJ databases">
        <authorList>
            <person name="Kim H.J."/>
            <person name="Triplett B.A."/>
        </authorList>
    </citation>
    <scope>NUCLEOTIDE SEQUENCE [LARGE SCALE GENOMIC DNA]</scope>
    <source>
        <strain evidence="4 5">DSM 44715</strain>
    </source>
</reference>
<protein>
    <submittedName>
        <fullName evidence="4">Gas vesicle synthesis protein GvpL/GvpF</fullName>
    </submittedName>
</protein>
<dbReference type="Proteomes" id="UP000198318">
    <property type="component" value="Unassembled WGS sequence"/>
</dbReference>
<comment type="subcellular location">
    <subcellularLocation>
        <location evidence="2">Gas vesicle</location>
    </subcellularLocation>
</comment>
<dbReference type="AlphaFoldDB" id="A0A239ITI0"/>
<proteinExistence type="inferred from homology"/>
<dbReference type="PANTHER" id="PTHR36852">
    <property type="entry name" value="PROTEIN GVPL 2"/>
    <property type="match status" value="1"/>
</dbReference>
<evidence type="ECO:0000256" key="1">
    <source>
        <dbReference type="ARBA" id="ARBA00022987"/>
    </source>
</evidence>
<dbReference type="GO" id="GO:0031412">
    <property type="term" value="P:gas vesicle organization"/>
    <property type="evidence" value="ECO:0007669"/>
    <property type="project" value="InterPro"/>
</dbReference>
<dbReference type="EMBL" id="FZOR01000013">
    <property type="protein sequence ID" value="SNS96692.1"/>
    <property type="molecule type" value="Genomic_DNA"/>
</dbReference>
<evidence type="ECO:0000313" key="5">
    <source>
        <dbReference type="Proteomes" id="UP000198318"/>
    </source>
</evidence>
<keyword evidence="5" id="KW-1185">Reference proteome</keyword>
<evidence type="ECO:0000256" key="2">
    <source>
        <dbReference type="ARBA" id="ARBA00035108"/>
    </source>
</evidence>
<sequence length="258" mass="27842">MTTPQTPGGAAAPQYVYGVTRADAQLPDGLTGLDDAPVTLVTDGGACAAAVSDLPTGRALGERADLVAHQKVLNTLVEAGTTVLPFRFGAALADREAVEKELLAGNSDRFAQVLDGLEGRVELRLKATYVQDEVLGEIIAAEPEIAELSQRLREVPADAADAVYYDRIRLGELIAQAMERRRDRDGQVLLDRAAAAAEAFARKTPAREEDVLDVSFLVRTDRREAFEQAVEELAGEHGDRIRIRLIGPLPPYDFVPEA</sequence>
<organism evidence="4 5">
    <name type="scientific">Actinomadura meyerae</name>
    <dbReference type="NCBI Taxonomy" id="240840"/>
    <lineage>
        <taxon>Bacteria</taxon>
        <taxon>Bacillati</taxon>
        <taxon>Actinomycetota</taxon>
        <taxon>Actinomycetes</taxon>
        <taxon>Streptosporangiales</taxon>
        <taxon>Thermomonosporaceae</taxon>
        <taxon>Actinomadura</taxon>
    </lineage>
</organism>
<name>A0A239ITI0_9ACTN</name>
<evidence type="ECO:0000313" key="4">
    <source>
        <dbReference type="EMBL" id="SNS96692.1"/>
    </source>
</evidence>
<dbReference type="GO" id="GO:0031411">
    <property type="term" value="C:gas vesicle"/>
    <property type="evidence" value="ECO:0007669"/>
    <property type="project" value="UniProtKB-SubCell"/>
</dbReference>
<dbReference type="OrthoDB" id="3867411at2"/>
<evidence type="ECO:0000256" key="3">
    <source>
        <dbReference type="ARBA" id="ARBA00035643"/>
    </source>
</evidence>
<comment type="similarity">
    <text evidence="3">Belongs to the gas vesicle GvpF/GvpL family.</text>
</comment>
<keyword evidence="1" id="KW-0304">Gas vesicle</keyword>